<gene>
    <name evidence="2" type="ORF">FBZ92_13552</name>
</gene>
<accession>A0A560HQI6</accession>
<evidence type="ECO:0000313" key="2">
    <source>
        <dbReference type="EMBL" id="TWB47330.1"/>
    </source>
</evidence>
<name>A0A560HQI6_9PROT</name>
<dbReference type="AlphaFoldDB" id="A0A560HQI6"/>
<evidence type="ECO:0000256" key="1">
    <source>
        <dbReference type="SAM" id="MobiDB-lite"/>
    </source>
</evidence>
<proteinExistence type="predicted"/>
<dbReference type="OrthoDB" id="5631361at2"/>
<reference evidence="2 3" key="1">
    <citation type="submission" date="2019-06" db="EMBL/GenBank/DDBJ databases">
        <title>Genomic Encyclopedia of Type Strains, Phase IV (KMG-V): Genome sequencing to study the core and pangenomes of soil and plant-associated prokaryotes.</title>
        <authorList>
            <person name="Whitman W."/>
        </authorList>
    </citation>
    <scope>NUCLEOTIDE SEQUENCE [LARGE SCALE GENOMIC DNA]</scope>
    <source>
        <strain evidence="2 3">BR 11140</strain>
    </source>
</reference>
<protein>
    <submittedName>
        <fullName evidence="2">Uncharacterized protein</fullName>
    </submittedName>
</protein>
<comment type="caution">
    <text evidence="2">The sequence shown here is derived from an EMBL/GenBank/DDBJ whole genome shotgun (WGS) entry which is preliminary data.</text>
</comment>
<sequence length="354" mass="36802">MSIQYGTRIITFQPTINMAGDLPGLFSTTLFFPNQASPNQASHGVNIDTGSVGIVVPIATLQDGEGNFQPWAQPTGETLTFTYEPSGNTRTGPVVVVTGLQVGDGTPQGTAVLGPVRVMACTNDDTVYMLGVGIGLEAKATLTPSTSGSGGNAATALDNPFLHLRDMLEPDPAVLPAYALTAALQDNGRHGLVTLGQTEESLQAYRFLPLTADADSPSGLQLPWVQLTVTPAGGAPIQTRAQMLMDAGITNMFIGVVPEPQPPIPWLNTAITIQAEDEAGATALNYSFVNTQPADGPGPNVNCDPSQPASPSRILNGGPSPQGGSFLNTGVHLLAAYDYVVDAANTRLGLRPRS</sequence>
<feature type="region of interest" description="Disordered" evidence="1">
    <location>
        <begin position="292"/>
        <end position="321"/>
    </location>
</feature>
<dbReference type="EMBL" id="VITT01000035">
    <property type="protein sequence ID" value="TWB47330.1"/>
    <property type="molecule type" value="Genomic_DNA"/>
</dbReference>
<evidence type="ECO:0000313" key="3">
    <source>
        <dbReference type="Proteomes" id="UP000318050"/>
    </source>
</evidence>
<organism evidence="2 3">
    <name type="scientific">Nitrospirillum amazonense</name>
    <dbReference type="NCBI Taxonomy" id="28077"/>
    <lineage>
        <taxon>Bacteria</taxon>
        <taxon>Pseudomonadati</taxon>
        <taxon>Pseudomonadota</taxon>
        <taxon>Alphaproteobacteria</taxon>
        <taxon>Rhodospirillales</taxon>
        <taxon>Azospirillaceae</taxon>
        <taxon>Nitrospirillum</taxon>
    </lineage>
</organism>
<dbReference type="Proteomes" id="UP000318050">
    <property type="component" value="Unassembled WGS sequence"/>
</dbReference>